<organism evidence="1 2">
    <name type="scientific">Marinomonas alcarazii</name>
    <dbReference type="NCBI Taxonomy" id="491949"/>
    <lineage>
        <taxon>Bacteria</taxon>
        <taxon>Pseudomonadati</taxon>
        <taxon>Pseudomonadota</taxon>
        <taxon>Gammaproteobacteria</taxon>
        <taxon>Oceanospirillales</taxon>
        <taxon>Oceanospirillaceae</taxon>
        <taxon>Marinomonas</taxon>
    </lineage>
</organism>
<name>A0A318V0R6_9GAMM</name>
<sequence>MSNEHKTNEIKSELSLIFYRQFKEFEDEIGEYCSTCLKEISDYFSVEKFYISFEQRNSTRSYLRILENNLLKILSNHSDKLKSYGLFPFIINENIKIDFRSLQQALIEISNHESWSSKEWGKTKSSKIFSILNQIKTYRQEIKDNYLLLSSTPQLEFLLAESKLCYLLLKDSHEIISKRNTHSYLNNFSQEVEKNKLSSHLLKSTDFLLCKFCYRVANNSGLCPKHQTSIVDSNKSNRLGKIVFEALEPDEKKMLDNYKLKRNLVQHNDFRLHSNFMIEEVPDTETPALPTNSFIHSMVYDLKQEHWSNVNISKFQEFAASLPDLPNGLNEAISNASSLKDLSKTLYSEGLLNNHYEASQHPFWLINAIVLEAMLSRRERLVTTDRLLVRNERWFYKKIGLNMSYVEILNSEINEGHDKNEPISLSNIKKVVPKMLKEGHTIEKALYYTVAPV</sequence>
<comment type="caution">
    <text evidence="1">The sequence shown here is derived from an EMBL/GenBank/DDBJ whole genome shotgun (WGS) entry which is preliminary data.</text>
</comment>
<reference evidence="1 2" key="1">
    <citation type="submission" date="2018-06" db="EMBL/GenBank/DDBJ databases">
        <title>Genomic Encyclopedia of Type Strains, Phase III (KMG-III): the genomes of soil and plant-associated and newly described type strains.</title>
        <authorList>
            <person name="Whitman W."/>
        </authorList>
    </citation>
    <scope>NUCLEOTIDE SEQUENCE [LARGE SCALE GENOMIC DNA]</scope>
    <source>
        <strain evidence="1 2">CECT 7730</strain>
    </source>
</reference>
<evidence type="ECO:0000313" key="2">
    <source>
        <dbReference type="Proteomes" id="UP000247551"/>
    </source>
</evidence>
<dbReference type="RefSeq" id="WP_110575147.1">
    <property type="nucleotide sequence ID" value="NZ_QKLW01000004.1"/>
</dbReference>
<evidence type="ECO:0000313" key="1">
    <source>
        <dbReference type="EMBL" id="PYF81553.1"/>
    </source>
</evidence>
<dbReference type="AlphaFoldDB" id="A0A318V0R6"/>
<gene>
    <name evidence="1" type="ORF">DFP75_10410</name>
</gene>
<protein>
    <submittedName>
        <fullName evidence="1">Uncharacterized protein</fullName>
    </submittedName>
</protein>
<dbReference type="Proteomes" id="UP000247551">
    <property type="component" value="Unassembled WGS sequence"/>
</dbReference>
<keyword evidence="2" id="KW-1185">Reference proteome</keyword>
<accession>A0A318V0R6</accession>
<proteinExistence type="predicted"/>
<dbReference type="EMBL" id="QKLW01000004">
    <property type="protein sequence ID" value="PYF81553.1"/>
    <property type="molecule type" value="Genomic_DNA"/>
</dbReference>